<organism evidence="2 3">
    <name type="scientific">Weissella confusa</name>
    <name type="common">Lactobacillus confusus</name>
    <dbReference type="NCBI Taxonomy" id="1583"/>
    <lineage>
        <taxon>Bacteria</taxon>
        <taxon>Bacillati</taxon>
        <taxon>Bacillota</taxon>
        <taxon>Bacilli</taxon>
        <taxon>Lactobacillales</taxon>
        <taxon>Lactobacillaceae</taxon>
        <taxon>Weissella</taxon>
    </lineage>
</organism>
<evidence type="ECO:0000313" key="3">
    <source>
        <dbReference type="Proteomes" id="UP000650485"/>
    </source>
</evidence>
<dbReference type="PANTHER" id="PTHR41259:SF1">
    <property type="entry name" value="DOUBLE-STRAND BREAK REPAIR RAD50 ATPASE, PUTATIVE-RELATED"/>
    <property type="match status" value="1"/>
</dbReference>
<reference evidence="2" key="1">
    <citation type="submission" date="2020-08" db="EMBL/GenBank/DDBJ databases">
        <title>Complete genome sequence of Weissella confusa strain FS54 provides insights into metabolic potential.</title>
        <authorList>
            <person name="Fhoula I."/>
            <person name="Najjari A."/>
            <person name="Lekired A."/>
            <person name="Bessrour-Aouam N."/>
            <person name="Jaballah S."/>
            <person name="Klibi N."/>
            <person name="Ouzari H.-I."/>
        </authorList>
    </citation>
    <scope>NUCLEOTIDE SEQUENCE</scope>
    <source>
        <strain evidence="2">FS54</strain>
    </source>
</reference>
<sequence length="115" mass="12932">MLTELLGPVDRDLYQAVFSFDQDALTQIFALRPDEFAEHLRLLADGLQVIQGLNEAGKTTLHQFLLGMLFGFPQAKGRKVNTYEPLEQGPYGGHLQFEVNGTTYELTRLGCNAWD</sequence>
<accession>A0A923SP84</accession>
<feature type="domain" description="YhaN AAA" evidence="1">
    <location>
        <begin position="44"/>
        <end position="78"/>
    </location>
</feature>
<dbReference type="InterPro" id="IPR027417">
    <property type="entry name" value="P-loop_NTPase"/>
</dbReference>
<dbReference type="InterPro" id="IPR038734">
    <property type="entry name" value="YhaN_AAA"/>
</dbReference>
<dbReference type="AlphaFoldDB" id="A0A923SP84"/>
<evidence type="ECO:0000259" key="1">
    <source>
        <dbReference type="Pfam" id="PF13514"/>
    </source>
</evidence>
<dbReference type="Pfam" id="PF13514">
    <property type="entry name" value="AAA_27"/>
    <property type="match status" value="1"/>
</dbReference>
<comment type="caution">
    <text evidence="2">The sequence shown here is derived from an EMBL/GenBank/DDBJ whole genome shotgun (WGS) entry which is preliminary data.</text>
</comment>
<protein>
    <submittedName>
        <fullName evidence="2">AAA family ATPase</fullName>
    </submittedName>
</protein>
<gene>
    <name evidence="2" type="ORF">H7R52_17695</name>
</gene>
<dbReference type="Gene3D" id="3.40.50.300">
    <property type="entry name" value="P-loop containing nucleotide triphosphate hydrolases"/>
    <property type="match status" value="1"/>
</dbReference>
<dbReference type="EMBL" id="JACSZT010000021">
    <property type="protein sequence ID" value="MBC6499759.1"/>
    <property type="molecule type" value="Genomic_DNA"/>
</dbReference>
<dbReference type="PANTHER" id="PTHR41259">
    <property type="entry name" value="DOUBLE-STRAND BREAK REPAIR RAD50 ATPASE, PUTATIVE-RELATED"/>
    <property type="match status" value="1"/>
</dbReference>
<evidence type="ECO:0000313" key="2">
    <source>
        <dbReference type="EMBL" id="MBC6499759.1"/>
    </source>
</evidence>
<name>A0A923SP84_WEICO</name>
<proteinExistence type="predicted"/>
<dbReference type="Proteomes" id="UP000650485">
    <property type="component" value="Unassembled WGS sequence"/>
</dbReference>